<sequence length="474" mass="53563">MSGSPAAAQRLSPQVRQLVSQLRHKNQLQAERVGWAGTTPEQYKTFVALRDTATTDELLRLTHHANAVVRGYAGWALADRAYPQLPRVFQRYLHQLRKVTNQHGCIVGRNRLGPELYYRVAHDCFDPAGADSLTYARQLARLDSIILYQYPRHHLVRSALRGNAANPHRYAVVRNICQRNPDGVALEALAQYRRPEDIALIRAQGNAALGAIARFPDPTFWPLLTSFDLTAYAGEANRWRAEHYLPEYYRALASYRTTEAIGFIRSLYHQGRIVQPAILAVALADTQDPVYDALLLDLWATDKLMLLPVAKRLATTQPAAAARAFAQGLLAPGPYEPQEAYSYYRLDEQVIDLMLGHLQQHDSALVSVVCRQNIQTASFTPLKMFLEYARRHQLTSCKAAIMARLQQPNSPFDTFHLAETALSFHDPSLKPELIRVLTLHRSSWDRYNWPEAFRKLFAANDIHLAASPPTPESK</sequence>
<dbReference type="RefSeq" id="WP_138078879.1">
    <property type="nucleotide sequence ID" value="NZ_VAJM01000006.1"/>
</dbReference>
<dbReference type="OrthoDB" id="834588at2"/>
<reference evidence="1 2" key="1">
    <citation type="submission" date="2019-05" db="EMBL/GenBank/DDBJ databases">
        <title>Hymenobacter edaphi sp. nov., isolated from abandoned arsenic-contaminated farmland soil.</title>
        <authorList>
            <person name="Nie L."/>
        </authorList>
    </citation>
    <scope>NUCLEOTIDE SEQUENCE [LARGE SCALE GENOMIC DNA]</scope>
    <source>
        <strain evidence="1 2">1-3-3-8</strain>
    </source>
</reference>
<dbReference type="Proteomes" id="UP000305517">
    <property type="component" value="Unassembled WGS sequence"/>
</dbReference>
<protein>
    <submittedName>
        <fullName evidence="1">Uncharacterized protein</fullName>
    </submittedName>
</protein>
<dbReference type="AlphaFoldDB" id="A0A5R8WP77"/>
<comment type="caution">
    <text evidence="1">The sequence shown here is derived from an EMBL/GenBank/DDBJ whole genome shotgun (WGS) entry which is preliminary data.</text>
</comment>
<evidence type="ECO:0000313" key="2">
    <source>
        <dbReference type="Proteomes" id="UP000305517"/>
    </source>
</evidence>
<proteinExistence type="predicted"/>
<organism evidence="1 2">
    <name type="scientific">Hymenobacter jeollabukensis</name>
    <dbReference type="NCBI Taxonomy" id="2025313"/>
    <lineage>
        <taxon>Bacteria</taxon>
        <taxon>Pseudomonadati</taxon>
        <taxon>Bacteroidota</taxon>
        <taxon>Cytophagia</taxon>
        <taxon>Cytophagales</taxon>
        <taxon>Hymenobacteraceae</taxon>
        <taxon>Hymenobacter</taxon>
    </lineage>
</organism>
<evidence type="ECO:0000313" key="1">
    <source>
        <dbReference type="EMBL" id="TLM91858.1"/>
    </source>
</evidence>
<name>A0A5R8WP77_9BACT</name>
<keyword evidence="2" id="KW-1185">Reference proteome</keyword>
<dbReference type="EMBL" id="VAJM01000006">
    <property type="protein sequence ID" value="TLM91858.1"/>
    <property type="molecule type" value="Genomic_DNA"/>
</dbReference>
<gene>
    <name evidence="1" type="ORF">FDY95_14995</name>
</gene>
<accession>A0A5R8WP77</accession>